<feature type="region of interest" description="Disordered" evidence="1">
    <location>
        <begin position="74"/>
        <end position="105"/>
    </location>
</feature>
<evidence type="ECO:0000256" key="1">
    <source>
        <dbReference type="SAM" id="MobiDB-lite"/>
    </source>
</evidence>
<keyword evidence="2" id="KW-0472">Membrane</keyword>
<dbReference type="InParanoid" id="C3ZNQ3"/>
<dbReference type="EMBL" id="GG666653">
    <property type="protein sequence ID" value="EEN45785.1"/>
    <property type="molecule type" value="Genomic_DNA"/>
</dbReference>
<dbReference type="AlphaFoldDB" id="C3ZNQ3"/>
<proteinExistence type="predicted"/>
<feature type="compositionally biased region" description="Low complexity" evidence="1">
    <location>
        <begin position="83"/>
        <end position="99"/>
    </location>
</feature>
<feature type="transmembrane region" description="Helical" evidence="2">
    <location>
        <begin position="48"/>
        <end position="68"/>
    </location>
</feature>
<protein>
    <submittedName>
        <fullName evidence="3">Uncharacterized protein</fullName>
    </submittedName>
</protein>
<evidence type="ECO:0000256" key="2">
    <source>
        <dbReference type="SAM" id="Phobius"/>
    </source>
</evidence>
<keyword evidence="2" id="KW-0812">Transmembrane</keyword>
<name>C3ZNQ3_BRAFL</name>
<accession>C3ZNQ3</accession>
<organism>
    <name type="scientific">Branchiostoma floridae</name>
    <name type="common">Florida lancelet</name>
    <name type="synonym">Amphioxus</name>
    <dbReference type="NCBI Taxonomy" id="7739"/>
    <lineage>
        <taxon>Eukaryota</taxon>
        <taxon>Metazoa</taxon>
        <taxon>Chordata</taxon>
        <taxon>Cephalochordata</taxon>
        <taxon>Leptocardii</taxon>
        <taxon>Amphioxiformes</taxon>
        <taxon>Branchiostomatidae</taxon>
        <taxon>Branchiostoma</taxon>
    </lineage>
</organism>
<gene>
    <name evidence="3" type="ORF">BRAFLDRAFT_90447</name>
</gene>
<keyword evidence="2" id="KW-1133">Transmembrane helix</keyword>
<evidence type="ECO:0000313" key="3">
    <source>
        <dbReference type="EMBL" id="EEN45785.1"/>
    </source>
</evidence>
<sequence length="143" mass="16217">MGRRKRSAAKRPVFRRRLFDLEELGTGEISLAKKYTNLLPDGPATHTYVPVHFVVLLSMFFLSILLIFCRARRTKSKPAVPKSTSSRRSSGSTTTNNNRAVKRSITVMGTPKDRDLFFKLERKGSYTNGVGQRRQSVRRKSAV</sequence>
<reference evidence="3" key="1">
    <citation type="journal article" date="2008" name="Nature">
        <title>The amphioxus genome and the evolution of the chordate karyotype.</title>
        <authorList>
            <consortium name="US DOE Joint Genome Institute (JGI-PGF)"/>
            <person name="Putnam N.H."/>
            <person name="Butts T."/>
            <person name="Ferrier D.E.K."/>
            <person name="Furlong R.F."/>
            <person name="Hellsten U."/>
            <person name="Kawashima T."/>
            <person name="Robinson-Rechavi M."/>
            <person name="Shoguchi E."/>
            <person name="Terry A."/>
            <person name="Yu J.-K."/>
            <person name="Benito-Gutierrez E.L."/>
            <person name="Dubchak I."/>
            <person name="Garcia-Fernandez J."/>
            <person name="Gibson-Brown J.J."/>
            <person name="Grigoriev I.V."/>
            <person name="Horton A.C."/>
            <person name="de Jong P.J."/>
            <person name="Jurka J."/>
            <person name="Kapitonov V.V."/>
            <person name="Kohara Y."/>
            <person name="Kuroki Y."/>
            <person name="Lindquist E."/>
            <person name="Lucas S."/>
            <person name="Osoegawa K."/>
            <person name="Pennacchio L.A."/>
            <person name="Salamov A.A."/>
            <person name="Satou Y."/>
            <person name="Sauka-Spengler T."/>
            <person name="Schmutz J."/>
            <person name="Shin-I T."/>
            <person name="Toyoda A."/>
            <person name="Bronner-Fraser M."/>
            <person name="Fujiyama A."/>
            <person name="Holland L.Z."/>
            <person name="Holland P.W.H."/>
            <person name="Satoh N."/>
            <person name="Rokhsar D.S."/>
        </authorList>
    </citation>
    <scope>NUCLEOTIDE SEQUENCE [LARGE SCALE GENOMIC DNA]</scope>
    <source>
        <strain evidence="3">S238N-H82</strain>
        <tissue evidence="3">Testes</tissue>
    </source>
</reference>